<dbReference type="InterPro" id="IPR009851">
    <property type="entry name" value="Mod_r"/>
</dbReference>
<feature type="coiled-coil region" evidence="7">
    <location>
        <begin position="141"/>
        <end position="191"/>
    </location>
</feature>
<dbReference type="SUPFAM" id="SSF140111">
    <property type="entry name" value="Endosomal sorting complex assembly domain"/>
    <property type="match status" value="1"/>
</dbReference>
<dbReference type="InterPro" id="IPR029012">
    <property type="entry name" value="Helix_hairpin_bin_sf"/>
</dbReference>
<protein>
    <recommendedName>
        <fullName evidence="9">VPS37 C-terminal domain-containing protein</fullName>
    </recommendedName>
</protein>
<evidence type="ECO:0000256" key="3">
    <source>
        <dbReference type="ARBA" id="ARBA00022448"/>
    </source>
</evidence>
<evidence type="ECO:0000256" key="7">
    <source>
        <dbReference type="SAM" id="Coils"/>
    </source>
</evidence>
<evidence type="ECO:0000256" key="4">
    <source>
        <dbReference type="ARBA" id="ARBA00022753"/>
    </source>
</evidence>
<keyword evidence="3 6" id="KW-0813">Transport</keyword>
<evidence type="ECO:0000256" key="1">
    <source>
        <dbReference type="ARBA" id="ARBA00004177"/>
    </source>
</evidence>
<dbReference type="GO" id="GO:0043162">
    <property type="term" value="P:ubiquitin-dependent protein catabolic process via the multivesicular body sorting pathway"/>
    <property type="evidence" value="ECO:0007669"/>
    <property type="project" value="TreeGrafter"/>
</dbReference>
<dbReference type="Pfam" id="PF07200">
    <property type="entry name" value="Mod_r"/>
    <property type="match status" value="1"/>
</dbReference>
<comment type="subcellular location">
    <subcellularLocation>
        <location evidence="1">Endosome</location>
    </subcellularLocation>
</comment>
<dbReference type="GO" id="GO:0006623">
    <property type="term" value="P:protein targeting to vacuole"/>
    <property type="evidence" value="ECO:0007669"/>
    <property type="project" value="TreeGrafter"/>
</dbReference>
<evidence type="ECO:0000256" key="5">
    <source>
        <dbReference type="ARBA" id="ARBA00022927"/>
    </source>
</evidence>
<gene>
    <name evidence="10" type="ORF">DCAF_LOCUS24362</name>
</gene>
<dbReference type="GO" id="GO:0000813">
    <property type="term" value="C:ESCRT I complex"/>
    <property type="evidence" value="ECO:0007669"/>
    <property type="project" value="UniProtKB-ARBA"/>
</dbReference>
<name>A0AAV1SKE4_9ROSI</name>
<dbReference type="Gene3D" id="1.10.287.660">
    <property type="entry name" value="Helix hairpin bin"/>
    <property type="match status" value="1"/>
</dbReference>
<keyword evidence="7" id="KW-0175">Coiled coil</keyword>
<dbReference type="AlphaFoldDB" id="A0AAV1SKE4"/>
<dbReference type="EMBL" id="CAWUPB010001194">
    <property type="protein sequence ID" value="CAK7352714.1"/>
    <property type="molecule type" value="Genomic_DNA"/>
</dbReference>
<evidence type="ECO:0000256" key="8">
    <source>
        <dbReference type="SAM" id="MobiDB-lite"/>
    </source>
</evidence>
<reference evidence="10 11" key="1">
    <citation type="submission" date="2024-01" db="EMBL/GenBank/DDBJ databases">
        <authorList>
            <person name="Waweru B."/>
        </authorList>
    </citation>
    <scope>NUCLEOTIDE SEQUENCE [LARGE SCALE GENOMIC DNA]</scope>
</reference>
<accession>A0AAV1SKE4</accession>
<comment type="caution">
    <text evidence="10">The sequence shown here is derived from an EMBL/GenBank/DDBJ whole genome shotgun (WGS) entry which is preliminary data.</text>
</comment>
<keyword evidence="5 6" id="KW-0653">Protein transport</keyword>
<evidence type="ECO:0000313" key="11">
    <source>
        <dbReference type="Proteomes" id="UP001314170"/>
    </source>
</evidence>
<feature type="region of interest" description="Disordered" evidence="8">
    <location>
        <begin position="1"/>
        <end position="54"/>
    </location>
</feature>
<comment type="similarity">
    <text evidence="2">Belongs to the VPS37 family.</text>
</comment>
<dbReference type="PROSITE" id="PS51314">
    <property type="entry name" value="VPS37_C"/>
    <property type="match status" value="1"/>
</dbReference>
<dbReference type="GO" id="GO:0006612">
    <property type="term" value="P:protein targeting to membrane"/>
    <property type="evidence" value="ECO:0007669"/>
    <property type="project" value="TreeGrafter"/>
</dbReference>
<dbReference type="PANTHER" id="PTHR13678">
    <property type="entry name" value="VACUOLAR PROTEIN SORTING-ASSOCIATED PROTEIN 37"/>
    <property type="match status" value="1"/>
</dbReference>
<feature type="compositionally biased region" description="Polar residues" evidence="8">
    <location>
        <begin position="1"/>
        <end position="16"/>
    </location>
</feature>
<sequence>MYAPTSSESARQGSPEQQDDTSQSRYPPSVVSSVSSIPETTSSSISSSSNYSFSPSHDSPAEVAAIISILKGKSVDELQNLLSDEDAYSQLLLSLDQVKIQNIIRDELRKETVQLARDNLEKEPRIMELRNQCRIVRTIELAVAQEKLNDLERQKDVLLRSCSPASLLQKLQEAANKIEEESETLHRQLLDREIDLGAFVQKYRKLRSAYHRQELILLASKTALTV</sequence>
<dbReference type="PANTHER" id="PTHR13678:SF2">
    <property type="entry name" value="VACUOLAR PROTEIN SORTING-ASSOCIATED PROTEIN 37A"/>
    <property type="match status" value="1"/>
</dbReference>
<organism evidence="10 11">
    <name type="scientific">Dovyalis caffra</name>
    <dbReference type="NCBI Taxonomy" id="77055"/>
    <lineage>
        <taxon>Eukaryota</taxon>
        <taxon>Viridiplantae</taxon>
        <taxon>Streptophyta</taxon>
        <taxon>Embryophyta</taxon>
        <taxon>Tracheophyta</taxon>
        <taxon>Spermatophyta</taxon>
        <taxon>Magnoliopsida</taxon>
        <taxon>eudicotyledons</taxon>
        <taxon>Gunneridae</taxon>
        <taxon>Pentapetalae</taxon>
        <taxon>rosids</taxon>
        <taxon>fabids</taxon>
        <taxon>Malpighiales</taxon>
        <taxon>Salicaceae</taxon>
        <taxon>Flacourtieae</taxon>
        <taxon>Dovyalis</taxon>
    </lineage>
</organism>
<feature type="compositionally biased region" description="Low complexity" evidence="8">
    <location>
        <begin position="23"/>
        <end position="54"/>
    </location>
</feature>
<keyword evidence="4" id="KW-0967">Endosome</keyword>
<dbReference type="InterPro" id="IPR037202">
    <property type="entry name" value="ESCRT_assembly_dom"/>
</dbReference>
<proteinExistence type="inferred from homology"/>
<evidence type="ECO:0000256" key="2">
    <source>
        <dbReference type="ARBA" id="ARBA00007617"/>
    </source>
</evidence>
<keyword evidence="11" id="KW-1185">Reference proteome</keyword>
<feature type="domain" description="VPS37 C-terminal" evidence="9">
    <location>
        <begin position="145"/>
        <end position="226"/>
    </location>
</feature>
<evidence type="ECO:0000256" key="6">
    <source>
        <dbReference type="PROSITE-ProRule" id="PRU00646"/>
    </source>
</evidence>
<dbReference type="Proteomes" id="UP001314170">
    <property type="component" value="Unassembled WGS sequence"/>
</dbReference>
<evidence type="ECO:0000313" key="10">
    <source>
        <dbReference type="EMBL" id="CAK7352714.1"/>
    </source>
</evidence>
<evidence type="ECO:0000259" key="9">
    <source>
        <dbReference type="PROSITE" id="PS51314"/>
    </source>
</evidence>